<organism evidence="7 8">
    <name type="scientific">Mesorhizobium opportunistum</name>
    <dbReference type="NCBI Taxonomy" id="593909"/>
    <lineage>
        <taxon>Bacteria</taxon>
        <taxon>Pseudomonadati</taxon>
        <taxon>Pseudomonadota</taxon>
        <taxon>Alphaproteobacteria</taxon>
        <taxon>Hyphomicrobiales</taxon>
        <taxon>Phyllobacteriaceae</taxon>
        <taxon>Mesorhizobium</taxon>
    </lineage>
</organism>
<evidence type="ECO:0000256" key="4">
    <source>
        <dbReference type="ARBA" id="ARBA00022801"/>
    </source>
</evidence>
<dbReference type="CDD" id="cd07729">
    <property type="entry name" value="AHL_lactonase_MBL-fold"/>
    <property type="match status" value="1"/>
</dbReference>
<proteinExistence type="inferred from homology"/>
<dbReference type="Gene3D" id="3.60.15.10">
    <property type="entry name" value="Ribonuclease Z/Hydroxyacylglutathione hydrolase-like"/>
    <property type="match status" value="1"/>
</dbReference>
<reference evidence="7 8" key="1">
    <citation type="journal article" date="2024" name="Proc. Natl. Acad. Sci. U.S.A.">
        <title>The evolutionary genomics of adaptation to stress in wild rhizobium bacteria.</title>
        <authorList>
            <person name="Kehlet-Delgado H."/>
            <person name="Montoya A.P."/>
            <person name="Jensen K.T."/>
            <person name="Wendlandt C.E."/>
            <person name="Dexheimer C."/>
            <person name="Roberts M."/>
            <person name="Torres Martinez L."/>
            <person name="Friesen M.L."/>
            <person name="Griffitts J.S."/>
            <person name="Porter S.S."/>
        </authorList>
    </citation>
    <scope>NUCLEOTIDE SEQUENCE [LARGE SCALE GENOMIC DNA]</scope>
    <source>
        <strain evidence="7 8">M0729</strain>
    </source>
</reference>
<evidence type="ECO:0000313" key="7">
    <source>
        <dbReference type="EMBL" id="MER8933543.1"/>
    </source>
</evidence>
<dbReference type="Pfam" id="PF00753">
    <property type="entry name" value="Lactamase_B"/>
    <property type="match status" value="1"/>
</dbReference>
<dbReference type="SUPFAM" id="SSF56281">
    <property type="entry name" value="Metallo-hydrolase/oxidoreductase"/>
    <property type="match status" value="1"/>
</dbReference>
<evidence type="ECO:0000256" key="3">
    <source>
        <dbReference type="ARBA" id="ARBA00022723"/>
    </source>
</evidence>
<evidence type="ECO:0000259" key="6">
    <source>
        <dbReference type="SMART" id="SM00849"/>
    </source>
</evidence>
<dbReference type="EMBL" id="JAMYPJ010000012">
    <property type="protein sequence ID" value="MER8933543.1"/>
    <property type="molecule type" value="Genomic_DNA"/>
</dbReference>
<dbReference type="InterPro" id="IPR051013">
    <property type="entry name" value="MBL_superfamily_lactonases"/>
</dbReference>
<dbReference type="RefSeq" id="WP_023768094.1">
    <property type="nucleotide sequence ID" value="NZ_CP100477.1"/>
</dbReference>
<dbReference type="SMART" id="SM00849">
    <property type="entry name" value="Lactamase_B"/>
    <property type="match status" value="1"/>
</dbReference>
<dbReference type="InterPro" id="IPR001279">
    <property type="entry name" value="Metallo-B-lactamas"/>
</dbReference>
<sequence>MADYSIWILEYAFIPEVPISSLIYGRHNQGTVKLPYGYVLIKGKGRVILVDCGYNHESVGRKFGELYGVTNWYPPREVLADVGLQPEDITDVILTHAHFDHMGGLMLFPNAKFYIQGHELQRFVWTMSLDRKFRWLMTAADPADIINAVELARDGRLISVDGHVENLLPGIDVHLAKDTHTPGSQYVVVRNDGVANSADSYVCTGDLVYRHENLHGGTPEDPQYVPVGLAMGSQANLVFATDAILKHALGEPRRVLAPHEENMPNLYPSRRTRNGLFVIEVALAGGDTSAVA</sequence>
<comment type="cofactor">
    <cofactor evidence="1">
        <name>Zn(2+)</name>
        <dbReference type="ChEBI" id="CHEBI:29105"/>
    </cofactor>
</comment>
<evidence type="ECO:0000256" key="1">
    <source>
        <dbReference type="ARBA" id="ARBA00001947"/>
    </source>
</evidence>
<protein>
    <submittedName>
        <fullName evidence="7">N-acyl homoserine lactonase family protein</fullName>
    </submittedName>
</protein>
<evidence type="ECO:0000256" key="2">
    <source>
        <dbReference type="ARBA" id="ARBA00007749"/>
    </source>
</evidence>
<keyword evidence="4" id="KW-0378">Hydrolase</keyword>
<keyword evidence="5" id="KW-0862">Zinc</keyword>
<feature type="domain" description="Metallo-beta-lactamase" evidence="6">
    <location>
        <begin position="35"/>
        <end position="259"/>
    </location>
</feature>
<evidence type="ECO:0000256" key="5">
    <source>
        <dbReference type="ARBA" id="ARBA00022833"/>
    </source>
</evidence>
<dbReference type="InterPro" id="IPR036866">
    <property type="entry name" value="RibonucZ/Hydroxyglut_hydro"/>
</dbReference>
<dbReference type="PANTHER" id="PTHR42978">
    <property type="entry name" value="QUORUM-QUENCHING LACTONASE YTNP-RELATED-RELATED"/>
    <property type="match status" value="1"/>
</dbReference>
<gene>
    <name evidence="7" type="ORF">NKI33_11265</name>
</gene>
<keyword evidence="8" id="KW-1185">Reference proteome</keyword>
<keyword evidence="3" id="KW-0479">Metal-binding</keyword>
<comment type="similarity">
    <text evidence="2">Belongs to the metallo-beta-lactamase superfamily.</text>
</comment>
<accession>A0ABV1YED3</accession>
<dbReference type="Proteomes" id="UP001464387">
    <property type="component" value="Unassembled WGS sequence"/>
</dbReference>
<dbReference type="PANTHER" id="PTHR42978:SF7">
    <property type="entry name" value="METALLO-HYDROLASE RV2300C-RELATED"/>
    <property type="match status" value="1"/>
</dbReference>
<comment type="caution">
    <text evidence="7">The sequence shown here is derived from an EMBL/GenBank/DDBJ whole genome shotgun (WGS) entry which is preliminary data.</text>
</comment>
<evidence type="ECO:0000313" key="8">
    <source>
        <dbReference type="Proteomes" id="UP001464387"/>
    </source>
</evidence>
<name>A0ABV1YED3_9HYPH</name>